<evidence type="ECO:0000256" key="8">
    <source>
        <dbReference type="SAM" id="MobiDB-lite"/>
    </source>
</evidence>
<feature type="domain" description="Inhibitor I9" evidence="11">
    <location>
        <begin position="10"/>
        <end position="76"/>
    </location>
</feature>
<evidence type="ECO:0008006" key="15">
    <source>
        <dbReference type="Google" id="ProtNLM"/>
    </source>
</evidence>
<feature type="compositionally biased region" description="Basic and acidic residues" evidence="8">
    <location>
        <begin position="1"/>
        <end position="14"/>
    </location>
</feature>
<dbReference type="FunFam" id="3.40.50.200:FF:000006">
    <property type="entry name" value="Subtilisin-like protease SBT1.5"/>
    <property type="match status" value="1"/>
</dbReference>
<dbReference type="OrthoDB" id="206201at2759"/>
<dbReference type="InterPro" id="IPR037045">
    <property type="entry name" value="S8pro/Inhibitor_I9_sf"/>
</dbReference>
<dbReference type="InterPro" id="IPR003137">
    <property type="entry name" value="PA_domain"/>
</dbReference>
<dbReference type="Pfam" id="PF05922">
    <property type="entry name" value="Inhibitor_I9"/>
    <property type="match status" value="1"/>
</dbReference>
<dbReference type="PROSITE" id="PS00138">
    <property type="entry name" value="SUBTILASE_SER"/>
    <property type="match status" value="1"/>
</dbReference>
<dbReference type="SUPFAM" id="SSF52743">
    <property type="entry name" value="Subtilisin-like"/>
    <property type="match status" value="1"/>
</dbReference>
<dbReference type="Proteomes" id="UP001085076">
    <property type="component" value="Miscellaneous, Linkage group lg01"/>
</dbReference>
<evidence type="ECO:0000256" key="2">
    <source>
        <dbReference type="ARBA" id="ARBA00022670"/>
    </source>
</evidence>
<dbReference type="EMBL" id="JAGGNH010000001">
    <property type="protein sequence ID" value="KAJ0989727.1"/>
    <property type="molecule type" value="Genomic_DNA"/>
</dbReference>
<keyword evidence="2 7" id="KW-0645">Protease</keyword>
<dbReference type="Gene3D" id="3.40.50.200">
    <property type="entry name" value="Peptidase S8/S53 domain"/>
    <property type="match status" value="1"/>
</dbReference>
<dbReference type="Pfam" id="PF17766">
    <property type="entry name" value="fn3_6"/>
    <property type="match status" value="1"/>
</dbReference>
<evidence type="ECO:0000256" key="6">
    <source>
        <dbReference type="PIRSR" id="PIRSR615500-1"/>
    </source>
</evidence>
<dbReference type="InterPro" id="IPR034197">
    <property type="entry name" value="Peptidases_S8_3"/>
</dbReference>
<evidence type="ECO:0000259" key="9">
    <source>
        <dbReference type="Pfam" id="PF00082"/>
    </source>
</evidence>
<dbReference type="InterPro" id="IPR010259">
    <property type="entry name" value="S8pro/Inhibitor_I9"/>
</dbReference>
<dbReference type="FunFam" id="2.60.40.2310:FF:000001">
    <property type="entry name" value="Subtilisin-like protease SBT1.5"/>
    <property type="match status" value="1"/>
</dbReference>
<feature type="active site" description="Charge relay system" evidence="6 7">
    <location>
        <position position="522"/>
    </location>
</feature>
<comment type="similarity">
    <text evidence="1 7">Belongs to the peptidase S8 family.</text>
</comment>
<evidence type="ECO:0000256" key="7">
    <source>
        <dbReference type="PROSITE-ProRule" id="PRU01240"/>
    </source>
</evidence>
<dbReference type="PROSITE" id="PS51892">
    <property type="entry name" value="SUBTILASE"/>
    <property type="match status" value="1"/>
</dbReference>
<evidence type="ECO:0000259" key="12">
    <source>
        <dbReference type="Pfam" id="PF17766"/>
    </source>
</evidence>
<evidence type="ECO:0000256" key="1">
    <source>
        <dbReference type="ARBA" id="ARBA00011073"/>
    </source>
</evidence>
<dbReference type="InterPro" id="IPR041469">
    <property type="entry name" value="Subtilisin-like_FN3"/>
</dbReference>
<dbReference type="Pfam" id="PF02225">
    <property type="entry name" value="PA"/>
    <property type="match status" value="1"/>
</dbReference>
<feature type="domain" description="Subtilisin-like protease fibronectin type-III" evidence="12">
    <location>
        <begin position="609"/>
        <end position="704"/>
    </location>
</feature>
<feature type="active site" description="Charge relay system" evidence="6 7">
    <location>
        <position position="185"/>
    </location>
</feature>
<gene>
    <name evidence="13" type="ORF">J5N97_008083</name>
</gene>
<feature type="region of interest" description="Disordered" evidence="8">
    <location>
        <begin position="1"/>
        <end position="20"/>
    </location>
</feature>
<dbReference type="Gene3D" id="3.50.30.30">
    <property type="match status" value="1"/>
</dbReference>
<evidence type="ECO:0000313" key="13">
    <source>
        <dbReference type="EMBL" id="KAJ0989727.1"/>
    </source>
</evidence>
<evidence type="ECO:0000259" key="10">
    <source>
        <dbReference type="Pfam" id="PF02225"/>
    </source>
</evidence>
<dbReference type="InterPro" id="IPR036852">
    <property type="entry name" value="Peptidase_S8/S53_dom_sf"/>
</dbReference>
<protein>
    <recommendedName>
        <fullName evidence="15">Subtilisin-like protease SBT5.3</fullName>
    </recommendedName>
</protein>
<keyword evidence="5 7" id="KW-0720">Serine protease</keyword>
<dbReference type="GO" id="GO:0006508">
    <property type="term" value="P:proteolysis"/>
    <property type="evidence" value="ECO:0007669"/>
    <property type="project" value="UniProtKB-KW"/>
</dbReference>
<evidence type="ECO:0000256" key="3">
    <source>
        <dbReference type="ARBA" id="ARBA00022729"/>
    </source>
</evidence>
<accession>A0A9D5DH69</accession>
<dbReference type="PRINTS" id="PR00723">
    <property type="entry name" value="SUBTILISIN"/>
</dbReference>
<sequence>MSEELRTHENEDQQKAIPSHHSLYLSQSKDKAQKAIFYSYAKHINGFAAVLGEEEAMQISNDPLVLSVFRNEMLQLYTTRSWGMMELERDGRVPPMSIWTKAKFGEDVIIGSLDTGVWPESQSFSDGGIGPVPSRWKGSCQNNTKEGVLCNRKLIGAKYFNKGLEAEMGSSAVRDAVSARDADGHGTHTLSTAGGRFVPGANILGYANGTAKGGAPSARVAVYKICWFSGCYVADVLAGFDEAIHDGVDVLSVSMGFSVTRYFRDPVAIGAFHAVMEGITVVCAAGNQGPRSESVSNAAPWLITVAASTIDRNFPAILTLGNKKQIEGQSLSTTGSLPENKFYPLIYGKDAMAANVSNQFTAQICQFGSLDPMKIQGKLVICQHDIMTNDKENGWGILKAGGIGMVLVNTQGTNQSLIADPHLLPATFISPADASILRSYFDSTKEPVGHISSPRTQNDLKPAPVMADFSSRGPNILTPQILKPDITAPGVSILAAFTQATSPTGFTNDTRRFQFATMSGTSMSCPHVSGVVALLKNLYPNWSPSAIKSAIMTTGHLRPNKAMDPGLVYDLTIDDHLKVLCSLGYNSSMIATFYKKAFSCPTEPMKIEDLNYPSIAAPNVTTSITVIRTLKNVGTPGVYKVEVEAPKNISVSVKPDVLEFQKVGDERTFEVSLNVENGTVGEGYRFGRLVWSDGTHFVRSPIAVNVLP</sequence>
<proteinExistence type="inferred from homology"/>
<dbReference type="CDD" id="cd04852">
    <property type="entry name" value="Peptidases_S8_3"/>
    <property type="match status" value="1"/>
</dbReference>
<dbReference type="Gene3D" id="2.60.40.2310">
    <property type="match status" value="1"/>
</dbReference>
<feature type="domain" description="PA" evidence="10">
    <location>
        <begin position="343"/>
        <end position="435"/>
    </location>
</feature>
<keyword evidence="14" id="KW-1185">Reference proteome</keyword>
<keyword evidence="4 7" id="KW-0378">Hydrolase</keyword>
<reference evidence="13" key="1">
    <citation type="submission" date="2021-03" db="EMBL/GenBank/DDBJ databases">
        <authorList>
            <person name="Li Z."/>
            <person name="Yang C."/>
        </authorList>
    </citation>
    <scope>NUCLEOTIDE SEQUENCE</scope>
    <source>
        <strain evidence="13">Dzin_1.0</strain>
        <tissue evidence="13">Leaf</tissue>
    </source>
</reference>
<keyword evidence="3" id="KW-0732">Signal</keyword>
<dbReference type="InterPro" id="IPR023828">
    <property type="entry name" value="Peptidase_S8_Ser-AS"/>
</dbReference>
<dbReference type="Gene3D" id="3.30.70.80">
    <property type="entry name" value="Peptidase S8 propeptide/proteinase inhibitor I9"/>
    <property type="match status" value="1"/>
</dbReference>
<dbReference type="CDD" id="cd02120">
    <property type="entry name" value="PA_subtilisin_like"/>
    <property type="match status" value="1"/>
</dbReference>
<evidence type="ECO:0000313" key="14">
    <source>
        <dbReference type="Proteomes" id="UP001085076"/>
    </source>
</evidence>
<dbReference type="FunFam" id="3.50.30.30:FF:000005">
    <property type="entry name" value="subtilisin-like protease SBT1.5"/>
    <property type="match status" value="1"/>
</dbReference>
<dbReference type="GO" id="GO:0004252">
    <property type="term" value="F:serine-type endopeptidase activity"/>
    <property type="evidence" value="ECO:0007669"/>
    <property type="project" value="UniProtKB-UniRule"/>
</dbReference>
<evidence type="ECO:0000259" key="11">
    <source>
        <dbReference type="Pfam" id="PF05922"/>
    </source>
</evidence>
<comment type="caution">
    <text evidence="13">The sequence shown here is derived from an EMBL/GenBank/DDBJ whole genome shotgun (WGS) entry which is preliminary data.</text>
</comment>
<dbReference type="AlphaFoldDB" id="A0A9D5DH69"/>
<dbReference type="InterPro" id="IPR045051">
    <property type="entry name" value="SBT"/>
</dbReference>
<dbReference type="InterPro" id="IPR015500">
    <property type="entry name" value="Peptidase_S8_subtilisin-rel"/>
</dbReference>
<dbReference type="PANTHER" id="PTHR10795">
    <property type="entry name" value="PROPROTEIN CONVERTASE SUBTILISIN/KEXIN"/>
    <property type="match status" value="1"/>
</dbReference>
<feature type="domain" description="Peptidase S8/S53" evidence="9">
    <location>
        <begin position="105"/>
        <end position="555"/>
    </location>
</feature>
<evidence type="ECO:0000256" key="4">
    <source>
        <dbReference type="ARBA" id="ARBA00022801"/>
    </source>
</evidence>
<dbReference type="Pfam" id="PF00082">
    <property type="entry name" value="Peptidase_S8"/>
    <property type="match status" value="1"/>
</dbReference>
<reference evidence="13" key="2">
    <citation type="journal article" date="2022" name="Hortic Res">
        <title>The genome of Dioscorea zingiberensis sheds light on the biosynthesis, origin and evolution of the medicinally important diosgenin saponins.</title>
        <authorList>
            <person name="Li Y."/>
            <person name="Tan C."/>
            <person name="Li Z."/>
            <person name="Guo J."/>
            <person name="Li S."/>
            <person name="Chen X."/>
            <person name="Wang C."/>
            <person name="Dai X."/>
            <person name="Yang H."/>
            <person name="Song W."/>
            <person name="Hou L."/>
            <person name="Xu J."/>
            <person name="Tong Z."/>
            <person name="Xu A."/>
            <person name="Yuan X."/>
            <person name="Wang W."/>
            <person name="Yang Q."/>
            <person name="Chen L."/>
            <person name="Sun Z."/>
            <person name="Wang K."/>
            <person name="Pan B."/>
            <person name="Chen J."/>
            <person name="Bao Y."/>
            <person name="Liu F."/>
            <person name="Qi X."/>
            <person name="Gang D.R."/>
            <person name="Wen J."/>
            <person name="Li J."/>
        </authorList>
    </citation>
    <scope>NUCLEOTIDE SEQUENCE</scope>
    <source>
        <strain evidence="13">Dzin_1.0</strain>
    </source>
</reference>
<name>A0A9D5DH69_9LILI</name>
<feature type="active site" description="Charge relay system" evidence="6 7">
    <location>
        <position position="114"/>
    </location>
</feature>
<organism evidence="13 14">
    <name type="scientific">Dioscorea zingiberensis</name>
    <dbReference type="NCBI Taxonomy" id="325984"/>
    <lineage>
        <taxon>Eukaryota</taxon>
        <taxon>Viridiplantae</taxon>
        <taxon>Streptophyta</taxon>
        <taxon>Embryophyta</taxon>
        <taxon>Tracheophyta</taxon>
        <taxon>Spermatophyta</taxon>
        <taxon>Magnoliopsida</taxon>
        <taxon>Liliopsida</taxon>
        <taxon>Dioscoreales</taxon>
        <taxon>Dioscoreaceae</taxon>
        <taxon>Dioscorea</taxon>
    </lineage>
</organism>
<evidence type="ECO:0000256" key="5">
    <source>
        <dbReference type="ARBA" id="ARBA00022825"/>
    </source>
</evidence>
<dbReference type="InterPro" id="IPR000209">
    <property type="entry name" value="Peptidase_S8/S53_dom"/>
</dbReference>